<keyword evidence="6" id="KW-1185">Reference proteome</keyword>
<evidence type="ECO:0000259" key="4">
    <source>
        <dbReference type="SMART" id="SM01360"/>
    </source>
</evidence>
<dbReference type="InParanoid" id="A0A0D2WJC0"/>
<evidence type="ECO:0000313" key="5">
    <source>
        <dbReference type="EMBL" id="KJE89448.1"/>
    </source>
</evidence>
<dbReference type="GO" id="GO:0005615">
    <property type="term" value="C:extracellular space"/>
    <property type="evidence" value="ECO:0007669"/>
    <property type="project" value="InterPro"/>
</dbReference>
<dbReference type="Pfam" id="PF07678">
    <property type="entry name" value="TED_complement"/>
    <property type="match status" value="1"/>
</dbReference>
<dbReference type="Gene3D" id="1.50.10.20">
    <property type="match status" value="1"/>
</dbReference>
<accession>A0A0D2WJC0</accession>
<keyword evidence="1" id="KW-0732">Signal</keyword>
<dbReference type="STRING" id="595528.A0A0D2WJC0"/>
<dbReference type="SMART" id="SM01419">
    <property type="entry name" value="Thiol-ester_cl"/>
    <property type="match status" value="1"/>
</dbReference>
<dbReference type="eggNOG" id="KOG1366">
    <property type="taxonomic scope" value="Eukaryota"/>
</dbReference>
<dbReference type="Pfam" id="PF00207">
    <property type="entry name" value="A2M"/>
    <property type="match status" value="1"/>
</dbReference>
<evidence type="ECO:0000256" key="1">
    <source>
        <dbReference type="ARBA" id="ARBA00022729"/>
    </source>
</evidence>
<sequence length="1312" mass="140830">MSRLSARRLAILTAMIALLWAGYVFVYAPTHGRWMQATESHPGFPGVPPHPHDHEHHHHRGGHAMGNEGQFGQGEAQDLAPRRFVKRPRPGVVSQQGDAEERLPAMSLMTSASESDLQRAYPSATSDSGRWATYVETDKPVYRPGERVYVRALVVDALTRQPMPLDQSFQCSWLGDVAPVSDETASQLGATSAMFATHECTRTVEIKGPSGAIVAAFESLAANNSVMSTIWTIPRDLPGGDYKILIKSSTDRAPPAERVFAVRQFSNPSLILSLDLDKKAYKIGDRVEATLTSKRTDGTLTSRATIEYRLHSRDGLLAFGFAELDKPGQASFSFTLSNSLVDSPTLSVTVNDDGKLETTAKTVPLIQTTVVLRVFPESGAVVPGLPAGLYVEAISPKSENNQDPDKEEPVDVTVELVERRVPAGAHVRQATLKVIATAATKHEGRAHLSFVPVDVATNVADADPAGGALHVSYFLRVISPTQITSTVEVPIGVSGVATVTNARVEGNMVHAELSTLRVGKYKVVLARRELDIDQREVRVTSRQTPTSFSLNAGSYDGVLRVVVLEPSPIHPNSEFRVVAVKTVFRHPAAAMQLVAEVVSPESQLIPSGSVTVKLTARDASGHAVRDALIGVHVTDDSALTLVERRRRAASVPVQAYLGDEARHMLDAPAYNELFEAPEPNDASVYDEASLQEKIDLLLGTQGWVWSEDSWGSLSAVLYGDDENVNGKRKRTLGTSMIEPMFRRGGMRNRMFANLAGGAAPVMEKMAMAMAAQDDGVEFAMPAPPMVDMAEDAAAAAVPMLANAAAPDVFFAAEGELAAMEPMAPAPLDHDADAPLPPDAGFAPAGDIAIGGMFKKRPPVYMPVRDNLSLLRHFSHKPRANKTPGVRDDFSETIFWAPSLRTNAQGSVLISFSLSDAVTSFRVVADGVARVAGSNSSSFGFTQRTLVTSKLPFHLNTALPAHVTAGDLLLVPITLSNPGTTSATIDLVAAANVSWCIPLDSTSLPLAHITEKLVNAWKPSDSSQTRGDVSSVLAQFPLAKYAHDWTAWKTAGIRLQTSAEGLAYAASGVVIPSGQTLRTYIPFFVAAAAEGPLQVSVAAKSASPSFFADVQVRSTTAVERGFPITLSLGGVIPDEEAGFEHELVFGDSAIALSDQSTFLVYLSPIASLTAAIKALIQEPYGCFEQTSSTTYPLTMALQYMISHPDEGFDVEGARAMLERGYQRLISYEVKDAPAAAGTVPGGFEWFGAAPAHEALTAYGLLQFIEMAQVLNVDAEMLERTKTWLLSRRDGKGQFLLDAKQLDSFGGAPKDVTK</sequence>
<evidence type="ECO:0000256" key="2">
    <source>
        <dbReference type="ARBA" id="ARBA00022966"/>
    </source>
</evidence>
<dbReference type="InterPro" id="IPR011626">
    <property type="entry name" value="Alpha-macroglobulin_TED"/>
</dbReference>
<dbReference type="GO" id="GO:0004866">
    <property type="term" value="F:endopeptidase inhibitor activity"/>
    <property type="evidence" value="ECO:0007669"/>
    <property type="project" value="InterPro"/>
</dbReference>
<dbReference type="SUPFAM" id="SSF48239">
    <property type="entry name" value="Terpenoid cyclases/Protein prenyltransferases"/>
    <property type="match status" value="1"/>
</dbReference>
<proteinExistence type="predicted"/>
<dbReference type="PANTHER" id="PTHR11412:SF136">
    <property type="entry name" value="CD109 ANTIGEN"/>
    <property type="match status" value="1"/>
</dbReference>
<dbReference type="PANTHER" id="PTHR11412">
    <property type="entry name" value="MACROGLOBULIN / COMPLEMENT"/>
    <property type="match status" value="1"/>
</dbReference>
<dbReference type="InterPro" id="IPR047565">
    <property type="entry name" value="Alpha-macroglob_thiol-ester_cl"/>
</dbReference>
<dbReference type="InterPro" id="IPR008930">
    <property type="entry name" value="Terpenoid_cyclase/PrenylTrfase"/>
</dbReference>
<gene>
    <name evidence="5" type="ORF">CAOG_000912</name>
</gene>
<organism evidence="5 6">
    <name type="scientific">Capsaspora owczarzaki (strain ATCC 30864)</name>
    <dbReference type="NCBI Taxonomy" id="595528"/>
    <lineage>
        <taxon>Eukaryota</taxon>
        <taxon>Filasterea</taxon>
        <taxon>Capsaspora</taxon>
    </lineage>
</organism>
<evidence type="ECO:0000313" key="6">
    <source>
        <dbReference type="Proteomes" id="UP000008743"/>
    </source>
</evidence>
<feature type="region of interest" description="Disordered" evidence="3">
    <location>
        <begin position="44"/>
        <end position="77"/>
    </location>
</feature>
<dbReference type="SMART" id="SM01360">
    <property type="entry name" value="A2M"/>
    <property type="match status" value="1"/>
</dbReference>
<dbReference type="InterPro" id="IPR050473">
    <property type="entry name" value="A2M/Complement_sys"/>
</dbReference>
<dbReference type="PhylomeDB" id="A0A0D2WJC0"/>
<name>A0A0D2WJC0_CAPO3</name>
<protein>
    <recommendedName>
        <fullName evidence="4">Alpha-2-macroglobulin domain-containing protein</fullName>
    </recommendedName>
</protein>
<evidence type="ECO:0000256" key="3">
    <source>
        <dbReference type="SAM" id="MobiDB-lite"/>
    </source>
</evidence>
<dbReference type="OrthoDB" id="206660at2759"/>
<dbReference type="InterPro" id="IPR001599">
    <property type="entry name" value="Macroglobln_a2"/>
</dbReference>
<keyword evidence="2" id="KW-0882">Thioester bond</keyword>
<reference evidence="6" key="1">
    <citation type="submission" date="2011-02" db="EMBL/GenBank/DDBJ databases">
        <title>The Genome Sequence of Capsaspora owczarzaki ATCC 30864.</title>
        <authorList>
            <person name="Russ C."/>
            <person name="Cuomo C."/>
            <person name="Burger G."/>
            <person name="Gray M.W."/>
            <person name="Holland P.W.H."/>
            <person name="King N."/>
            <person name="Lang F.B.F."/>
            <person name="Roger A.J."/>
            <person name="Ruiz-Trillo I."/>
            <person name="Young S.K."/>
            <person name="Zeng Q."/>
            <person name="Gargeya S."/>
            <person name="Alvarado L."/>
            <person name="Berlin A."/>
            <person name="Chapman S.B."/>
            <person name="Chen Z."/>
            <person name="Freedman E."/>
            <person name="Gellesch M."/>
            <person name="Goldberg J."/>
            <person name="Griggs A."/>
            <person name="Gujja S."/>
            <person name="Heilman E."/>
            <person name="Heiman D."/>
            <person name="Howarth C."/>
            <person name="Mehta T."/>
            <person name="Neiman D."/>
            <person name="Pearson M."/>
            <person name="Roberts A."/>
            <person name="Saif S."/>
            <person name="Shea T."/>
            <person name="Shenoy N."/>
            <person name="Sisk P."/>
            <person name="Stolte C."/>
            <person name="Sykes S."/>
            <person name="White J."/>
            <person name="Yandava C."/>
            <person name="Haas B."/>
            <person name="Nusbaum C."/>
            <person name="Birren B."/>
        </authorList>
    </citation>
    <scope>NUCLEOTIDE SEQUENCE</scope>
    <source>
        <strain evidence="6">ATCC 30864</strain>
    </source>
</reference>
<dbReference type="EMBL" id="KE346360">
    <property type="protein sequence ID" value="KJE89448.1"/>
    <property type="molecule type" value="Genomic_DNA"/>
</dbReference>
<dbReference type="Proteomes" id="UP000008743">
    <property type="component" value="Unassembled WGS sequence"/>
</dbReference>
<feature type="domain" description="Alpha-2-macroglobulin" evidence="4">
    <location>
        <begin position="892"/>
        <end position="988"/>
    </location>
</feature>
<dbReference type="Gene3D" id="2.60.40.1930">
    <property type="match status" value="1"/>
</dbReference>